<name>A0A1G7FSI0_9RHOB</name>
<gene>
    <name evidence="2" type="ORF">SAMN04488105_107274</name>
</gene>
<dbReference type="OrthoDB" id="5377981at2"/>
<reference evidence="3" key="1">
    <citation type="submission" date="2016-10" db="EMBL/GenBank/DDBJ databases">
        <authorList>
            <person name="Varghese N."/>
            <person name="Submissions S."/>
        </authorList>
    </citation>
    <scope>NUCLEOTIDE SEQUENCE [LARGE SCALE GENOMIC DNA]</scope>
    <source>
        <strain evidence="3">DSM 10146</strain>
    </source>
</reference>
<evidence type="ECO:0000313" key="2">
    <source>
        <dbReference type="EMBL" id="SDE78857.1"/>
    </source>
</evidence>
<organism evidence="2 3">
    <name type="scientific">Salipiger thiooxidans</name>
    <dbReference type="NCBI Taxonomy" id="282683"/>
    <lineage>
        <taxon>Bacteria</taxon>
        <taxon>Pseudomonadati</taxon>
        <taxon>Pseudomonadota</taxon>
        <taxon>Alphaproteobacteria</taxon>
        <taxon>Rhodobacterales</taxon>
        <taxon>Roseobacteraceae</taxon>
        <taxon>Salipiger</taxon>
    </lineage>
</organism>
<dbReference type="InterPro" id="IPR012338">
    <property type="entry name" value="Beta-lactam/transpept-like"/>
</dbReference>
<keyword evidence="2" id="KW-0378">Hydrolase</keyword>
<feature type="domain" description="Beta-lactamase-related" evidence="1">
    <location>
        <begin position="20"/>
        <end position="375"/>
    </location>
</feature>
<keyword evidence="3" id="KW-1185">Reference proteome</keyword>
<dbReference type="GO" id="GO:0016787">
    <property type="term" value="F:hydrolase activity"/>
    <property type="evidence" value="ECO:0007669"/>
    <property type="project" value="UniProtKB-KW"/>
</dbReference>
<dbReference type="InterPro" id="IPR001466">
    <property type="entry name" value="Beta-lactam-related"/>
</dbReference>
<evidence type="ECO:0000313" key="3">
    <source>
        <dbReference type="Proteomes" id="UP000198994"/>
    </source>
</evidence>
<dbReference type="PANTHER" id="PTHR43283">
    <property type="entry name" value="BETA-LACTAMASE-RELATED"/>
    <property type="match status" value="1"/>
</dbReference>
<dbReference type="STRING" id="282683.SAMN04488105_107274"/>
<sequence length="399" mass="43319">MKDIHTADLTAALDKVLRRVSEGADRVPGVVAMVTDRESDIYSGATGARRLDGVPMTEDTVFAIFSTTKAIAGTTALQCVEEGLLDLDAPAKEYAPAIGKLQLLEGFDTNGQPRLRAPKTDVTTRQLMLHTGGFGYDFFNEMYKRMAEEHGQPSVVSGTRAALETPLLFDPGTKWEYGTNIDWVGQVVEGIRGKRLGEVMRERVFDPLGMDEIAFTRSDAMKSRTATIHARGADGSLAPMDGFALPDNPEVDMGGHGLYGTVPEYMKFIRMWLNDGNGPNGRVLKPETVEWAVKGALVPPQKVTMLPGVIPSLSNDAEFFPGVGKDWSYTFMVNTEEAPTGRPAGAIGWAGLANSFYWIDRAAGVGGYWATQILPFGDPTSFGGFLDFETAVYDAIRNS</sequence>
<accession>A0A1G7FSI0</accession>
<dbReference type="Proteomes" id="UP000198994">
    <property type="component" value="Unassembled WGS sequence"/>
</dbReference>
<dbReference type="Pfam" id="PF00144">
    <property type="entry name" value="Beta-lactamase"/>
    <property type="match status" value="1"/>
</dbReference>
<evidence type="ECO:0000259" key="1">
    <source>
        <dbReference type="Pfam" id="PF00144"/>
    </source>
</evidence>
<dbReference type="AlphaFoldDB" id="A0A1G7FSI0"/>
<dbReference type="InterPro" id="IPR050789">
    <property type="entry name" value="Diverse_Enzym_Activities"/>
</dbReference>
<dbReference type="PANTHER" id="PTHR43283:SF3">
    <property type="entry name" value="BETA-LACTAMASE FAMILY PROTEIN (AFU_ORTHOLOGUE AFUA_5G07500)"/>
    <property type="match status" value="1"/>
</dbReference>
<dbReference type="Gene3D" id="3.40.710.10">
    <property type="entry name" value="DD-peptidase/beta-lactamase superfamily"/>
    <property type="match status" value="1"/>
</dbReference>
<dbReference type="SUPFAM" id="SSF56601">
    <property type="entry name" value="beta-lactamase/transpeptidase-like"/>
    <property type="match status" value="1"/>
</dbReference>
<dbReference type="EMBL" id="FNAV01000007">
    <property type="protein sequence ID" value="SDE78857.1"/>
    <property type="molecule type" value="Genomic_DNA"/>
</dbReference>
<protein>
    <submittedName>
        <fullName evidence="2">Methyl acetate hydrolase</fullName>
    </submittedName>
</protein>
<proteinExistence type="predicted"/>